<dbReference type="Gene3D" id="3.90.79.10">
    <property type="entry name" value="Nucleoside Triphosphate Pyrophosphohydrolase"/>
    <property type="match status" value="1"/>
</dbReference>
<keyword evidence="3" id="KW-1185">Reference proteome</keyword>
<dbReference type="Proteomes" id="UP001149954">
    <property type="component" value="Unassembled WGS sequence"/>
</dbReference>
<accession>A0A9X0C7M4</accession>
<reference evidence="2" key="1">
    <citation type="submission" date="2022-12" db="EMBL/GenBank/DDBJ databases">
        <authorList>
            <person name="Petersen C."/>
        </authorList>
    </citation>
    <scope>NUCLEOTIDE SEQUENCE</scope>
    <source>
        <strain evidence="2">IBT 29495</strain>
    </source>
</reference>
<evidence type="ECO:0000313" key="2">
    <source>
        <dbReference type="EMBL" id="KAJ5504620.1"/>
    </source>
</evidence>
<protein>
    <recommendedName>
        <fullName evidence="1">Nudix hydrolase domain-containing protein</fullName>
    </recommendedName>
</protein>
<proteinExistence type="predicted"/>
<gene>
    <name evidence="2" type="ORF">N7463_007494</name>
</gene>
<organism evidence="2 3">
    <name type="scientific">Penicillium fimorum</name>
    <dbReference type="NCBI Taxonomy" id="1882269"/>
    <lineage>
        <taxon>Eukaryota</taxon>
        <taxon>Fungi</taxon>
        <taxon>Dikarya</taxon>
        <taxon>Ascomycota</taxon>
        <taxon>Pezizomycotina</taxon>
        <taxon>Eurotiomycetes</taxon>
        <taxon>Eurotiomycetidae</taxon>
        <taxon>Eurotiales</taxon>
        <taxon>Aspergillaceae</taxon>
        <taxon>Penicillium</taxon>
    </lineage>
</organism>
<name>A0A9X0C7M4_9EURO</name>
<dbReference type="OrthoDB" id="276276at2759"/>
<feature type="domain" description="Nudix hydrolase" evidence="1">
    <location>
        <begin position="40"/>
        <end position="205"/>
    </location>
</feature>
<comment type="caution">
    <text evidence="2">The sequence shown here is derived from an EMBL/GenBank/DDBJ whole genome shotgun (WGS) entry which is preliminary data.</text>
</comment>
<dbReference type="AlphaFoldDB" id="A0A9X0C7M4"/>
<dbReference type="InterPro" id="IPR015797">
    <property type="entry name" value="NUDIX_hydrolase-like_dom_sf"/>
</dbReference>
<dbReference type="PROSITE" id="PS51462">
    <property type="entry name" value="NUDIX"/>
    <property type="match status" value="1"/>
</dbReference>
<dbReference type="EMBL" id="JAPWDS010000003">
    <property type="protein sequence ID" value="KAJ5504620.1"/>
    <property type="molecule type" value="Genomic_DNA"/>
</dbReference>
<evidence type="ECO:0000313" key="3">
    <source>
        <dbReference type="Proteomes" id="UP001149954"/>
    </source>
</evidence>
<reference evidence="2" key="2">
    <citation type="journal article" date="2023" name="IMA Fungus">
        <title>Comparative genomic study of the Penicillium genus elucidates a diverse pangenome and 15 lateral gene transfer events.</title>
        <authorList>
            <person name="Petersen C."/>
            <person name="Sorensen T."/>
            <person name="Nielsen M.R."/>
            <person name="Sondergaard T.E."/>
            <person name="Sorensen J.L."/>
            <person name="Fitzpatrick D.A."/>
            <person name="Frisvad J.C."/>
            <person name="Nielsen K.L."/>
        </authorList>
    </citation>
    <scope>NUCLEOTIDE SEQUENCE</scope>
    <source>
        <strain evidence="2">IBT 29495</strain>
    </source>
</reference>
<evidence type="ECO:0000259" key="1">
    <source>
        <dbReference type="PROSITE" id="PS51462"/>
    </source>
</evidence>
<sequence>MSTAMNKADPPLEYHSTPKRINAAIVNIPLDCLKELYPDIQRFTSMAVVFSYHPDSPSKPRVLLIKRNGEESSWGNTWEPGGGTPDKEDPTIIHSAARESGEETQIWPSRFAGNAFTCSFYHKDRKTGDIVVMRTLGFIIIDNEEMTAQRVWSSEMQQPVGQSSVRISEEHLDDCWFTEEEVRSAALYVEATPQGPFAMLLAKRDMVLLAFELFRQPQGQNLPPSIDIVR</sequence>
<dbReference type="Pfam" id="PF00293">
    <property type="entry name" value="NUDIX"/>
    <property type="match status" value="1"/>
</dbReference>
<dbReference type="InterPro" id="IPR000086">
    <property type="entry name" value="NUDIX_hydrolase_dom"/>
</dbReference>
<dbReference type="SUPFAM" id="SSF55811">
    <property type="entry name" value="Nudix"/>
    <property type="match status" value="1"/>
</dbReference>